<accession>A0AAV5UUP0</accession>
<feature type="non-terminal residue" evidence="2">
    <location>
        <position position="160"/>
    </location>
</feature>
<name>A0AAV5UUP0_9BILA</name>
<protein>
    <recommendedName>
        <fullName evidence="4">Prohibitin</fullName>
    </recommendedName>
</protein>
<feature type="non-terminal residue" evidence="2">
    <location>
        <position position="1"/>
    </location>
</feature>
<evidence type="ECO:0000256" key="1">
    <source>
        <dbReference type="SAM" id="MobiDB-lite"/>
    </source>
</evidence>
<feature type="region of interest" description="Disordered" evidence="1">
    <location>
        <begin position="140"/>
        <end position="160"/>
    </location>
</feature>
<comment type="caution">
    <text evidence="2">The sequence shown here is derived from an EMBL/GenBank/DDBJ whole genome shotgun (WGS) entry which is preliminary data.</text>
</comment>
<dbReference type="EMBL" id="BTSY01000001">
    <property type="protein sequence ID" value="GMT09240.1"/>
    <property type="molecule type" value="Genomic_DNA"/>
</dbReference>
<evidence type="ECO:0008006" key="4">
    <source>
        <dbReference type="Google" id="ProtNLM"/>
    </source>
</evidence>
<dbReference type="AlphaFoldDB" id="A0AAV5UUP0"/>
<proteinExistence type="predicted"/>
<feature type="compositionally biased region" description="Basic and acidic residues" evidence="1">
    <location>
        <begin position="145"/>
        <end position="160"/>
    </location>
</feature>
<evidence type="ECO:0000313" key="3">
    <source>
        <dbReference type="Proteomes" id="UP001432322"/>
    </source>
</evidence>
<organism evidence="2 3">
    <name type="scientific">Pristionchus fissidentatus</name>
    <dbReference type="NCBI Taxonomy" id="1538716"/>
    <lineage>
        <taxon>Eukaryota</taxon>
        <taxon>Metazoa</taxon>
        <taxon>Ecdysozoa</taxon>
        <taxon>Nematoda</taxon>
        <taxon>Chromadorea</taxon>
        <taxon>Rhabditida</taxon>
        <taxon>Rhabditina</taxon>
        <taxon>Diplogasteromorpha</taxon>
        <taxon>Diplogasteroidea</taxon>
        <taxon>Neodiplogasteridae</taxon>
        <taxon>Pristionchus</taxon>
    </lineage>
</organism>
<keyword evidence="3" id="KW-1185">Reference proteome</keyword>
<gene>
    <name evidence="2" type="ORF">PFISCL1PPCAC_537</name>
</gene>
<reference evidence="2" key="1">
    <citation type="submission" date="2023-10" db="EMBL/GenBank/DDBJ databases">
        <title>Genome assembly of Pristionchus species.</title>
        <authorList>
            <person name="Yoshida K."/>
            <person name="Sommer R.J."/>
        </authorList>
    </citation>
    <scope>NUCLEOTIDE SEQUENCE</scope>
    <source>
        <strain evidence="2">RS5133</strain>
    </source>
</reference>
<evidence type="ECO:0000313" key="2">
    <source>
        <dbReference type="EMBL" id="GMT09240.1"/>
    </source>
</evidence>
<dbReference type="Proteomes" id="UP001432322">
    <property type="component" value="Unassembled WGS sequence"/>
</dbReference>
<sequence length="160" mass="17799">NYLSFQRDRAGEKAGRSFINLPAIAAVALDAPALDAVFRITALGADWLLISASDLLNQCVNSIKGEALEEESLLSLGRSQIGSRIRQIVDGSAAFPVVTRDVIRRRQLPVIFRITLGADAVYTRHLRVWPDMDPIVVWHKTPGNSEKRENEKEIHDGKKK</sequence>